<dbReference type="eggNOG" id="COG0318">
    <property type="taxonomic scope" value="Bacteria"/>
</dbReference>
<dbReference type="GO" id="GO:0006633">
    <property type="term" value="P:fatty acid biosynthetic process"/>
    <property type="evidence" value="ECO:0007669"/>
    <property type="project" value="TreeGrafter"/>
</dbReference>
<protein>
    <submittedName>
        <fullName evidence="4">Long-chain-fatty-acid--(Acyl-carrier-protein) ligase</fullName>
        <ecNumber evidence="4">6.2.1.20</ecNumber>
    </submittedName>
</protein>
<dbReference type="Proteomes" id="UP000001549">
    <property type="component" value="Chromosome"/>
</dbReference>
<dbReference type="EMBL" id="CP002801">
    <property type="protein sequence ID" value="AEH10236.1"/>
    <property type="molecule type" value="Genomic_DNA"/>
</dbReference>
<dbReference type="GO" id="GO:0005886">
    <property type="term" value="C:plasma membrane"/>
    <property type="evidence" value="ECO:0007669"/>
    <property type="project" value="TreeGrafter"/>
</dbReference>
<keyword evidence="5" id="KW-1185">Reference proteome</keyword>
<dbReference type="KEGG" id="fsy:FsymDg_2910"/>
<dbReference type="AlphaFoldDB" id="F8B6M7"/>
<dbReference type="HOGENOM" id="CLU_000022_23_7_11"/>
<reference evidence="4 5" key="1">
    <citation type="submission" date="2011-05" db="EMBL/GenBank/DDBJ databases">
        <title>Complete sequence of chromosome of Frankia symbiont of Datisca glomerata.</title>
        <authorList>
            <consortium name="US DOE Joint Genome Institute"/>
            <person name="Lucas S."/>
            <person name="Han J."/>
            <person name="Lapidus A."/>
            <person name="Cheng J.-F."/>
            <person name="Goodwin L."/>
            <person name="Pitluck S."/>
            <person name="Peters L."/>
            <person name="Mikhailova N."/>
            <person name="Chertkov O."/>
            <person name="Teshima H."/>
            <person name="Han C."/>
            <person name="Tapia R."/>
            <person name="Land M."/>
            <person name="Hauser L."/>
            <person name="Kyrpides N."/>
            <person name="Ivanova N."/>
            <person name="Pagani I."/>
            <person name="Berry A."/>
            <person name="Pawlowski K."/>
            <person name="Persson T."/>
            <person name="Vanden Heuvel B."/>
            <person name="Benson D."/>
            <person name="Woyke T."/>
        </authorList>
    </citation>
    <scope>NUCLEOTIDE SEQUENCE [LARGE SCALE GENOMIC DNA]</scope>
    <source>
        <strain evidence="5">4085684</strain>
    </source>
</reference>
<dbReference type="EC" id="6.2.1.20" evidence="4"/>
<evidence type="ECO:0000313" key="5">
    <source>
        <dbReference type="Proteomes" id="UP000001549"/>
    </source>
</evidence>
<dbReference type="PANTHER" id="PTHR22754:SF32">
    <property type="entry name" value="DISCO-INTERACTING PROTEIN 2"/>
    <property type="match status" value="1"/>
</dbReference>
<gene>
    <name evidence="4" type="ordered locus">FsymDg_2910</name>
</gene>
<dbReference type="Pfam" id="PF00501">
    <property type="entry name" value="AMP-binding"/>
    <property type="match status" value="1"/>
</dbReference>
<name>F8B6M7_9ACTN</name>
<evidence type="ECO:0000256" key="2">
    <source>
        <dbReference type="SAM" id="MobiDB-lite"/>
    </source>
</evidence>
<dbReference type="Gene3D" id="3.30.300.30">
    <property type="match status" value="1"/>
</dbReference>
<organism evidence="4 5">
    <name type="scientific">Candidatus Protofrankia datiscae</name>
    <dbReference type="NCBI Taxonomy" id="2716812"/>
    <lineage>
        <taxon>Bacteria</taxon>
        <taxon>Bacillati</taxon>
        <taxon>Actinomycetota</taxon>
        <taxon>Actinomycetes</taxon>
        <taxon>Frankiales</taxon>
        <taxon>Frankiaceae</taxon>
        <taxon>Protofrankia</taxon>
    </lineage>
</organism>
<dbReference type="InterPro" id="IPR000873">
    <property type="entry name" value="AMP-dep_synth/lig_dom"/>
</dbReference>
<dbReference type="PANTHER" id="PTHR22754">
    <property type="entry name" value="DISCO-INTERACTING PROTEIN 2 DIP2 -RELATED"/>
    <property type="match status" value="1"/>
</dbReference>
<proteinExistence type="inferred from homology"/>
<evidence type="ECO:0000259" key="3">
    <source>
        <dbReference type="Pfam" id="PF00501"/>
    </source>
</evidence>
<dbReference type="InterPro" id="IPR045851">
    <property type="entry name" value="AMP-bd_C_sf"/>
</dbReference>
<dbReference type="RefSeq" id="WP_013874137.1">
    <property type="nucleotide sequence ID" value="NC_015656.1"/>
</dbReference>
<dbReference type="GO" id="GO:0008922">
    <property type="term" value="F:long-chain fatty acid [acyl-carrier-protein] ligase activity"/>
    <property type="evidence" value="ECO:0007669"/>
    <property type="project" value="UniProtKB-EC"/>
</dbReference>
<sequence length="574" mass="60457">MVTSTLHDALDRVAAHGRDTRVDFPSEPASITLGELADSTRVMARSLAAAGIGPGSRVGIFSQNAPEFLQALFAITRTGAAACPLPLPTAAWDLAGHAHRLARIVSVAGIRDVIVSSRFRGLASRFDGAVGDVAFVCAGDLLAAAPPSGRLPLVDAAEMAIVQFTSGSTAAPKGVRLTHANTLAGIEAISEGIALGRDGDGGGSWLPLFHDMGLFATLSAILRNVPMTVWSPASFVKDPARWLRQFLASGATISPAPNFGYDQLVAAVPPLEVAGLDMRHWWVAFNGAEPVALASVERFLEHFAPAGFAPEAMFPVYGMAEATLAVTFPPLGRPPVSVWVDRDLLANAGRVWQVPPGHPHARAVVAVGQPVRGVDLRLSGPDAGRLPVDDQQVGEIEICGDPVTSGYLLAEGTDDDTFTADGWLRTGDLGFRLDGDVFVTGRTKEMIIVHGTNFYPEDVEGIARDIPGVFKRRCVAVAGRTHDSDRDGGRDGRGKGADGSDGDGTEVIILLAETSLDDPAARDRLAGDLRAQITGTLGLSDLAVHLVPPSTLPRTSSGKFQRLAIREQSWKSPL</sequence>
<evidence type="ECO:0000313" key="4">
    <source>
        <dbReference type="EMBL" id="AEH10236.1"/>
    </source>
</evidence>
<dbReference type="STRING" id="656024.FsymDg_2910"/>
<comment type="similarity">
    <text evidence="1">Belongs to the ATP-dependent AMP-binding enzyme family.</text>
</comment>
<evidence type="ECO:0000256" key="1">
    <source>
        <dbReference type="ARBA" id="ARBA00006432"/>
    </source>
</evidence>
<dbReference type="SUPFAM" id="SSF56801">
    <property type="entry name" value="Acetyl-CoA synthetase-like"/>
    <property type="match status" value="1"/>
</dbReference>
<dbReference type="Gene3D" id="3.40.50.12780">
    <property type="entry name" value="N-terminal domain of ligase-like"/>
    <property type="match status" value="1"/>
</dbReference>
<feature type="domain" description="AMP-dependent synthetase/ligase" evidence="3">
    <location>
        <begin position="14"/>
        <end position="408"/>
    </location>
</feature>
<keyword evidence="4" id="KW-0436">Ligase</keyword>
<dbReference type="InterPro" id="IPR042099">
    <property type="entry name" value="ANL_N_sf"/>
</dbReference>
<feature type="compositionally biased region" description="Basic and acidic residues" evidence="2">
    <location>
        <begin position="481"/>
        <end position="498"/>
    </location>
</feature>
<accession>F8B6M7</accession>
<dbReference type="GO" id="GO:0070566">
    <property type="term" value="F:adenylyltransferase activity"/>
    <property type="evidence" value="ECO:0007669"/>
    <property type="project" value="TreeGrafter"/>
</dbReference>
<feature type="region of interest" description="Disordered" evidence="2">
    <location>
        <begin position="481"/>
        <end position="501"/>
    </location>
</feature>